<feature type="compositionally biased region" description="Polar residues" evidence="1">
    <location>
        <begin position="1"/>
        <end position="10"/>
    </location>
</feature>
<dbReference type="EMBL" id="JAIWYP010000002">
    <property type="protein sequence ID" value="KAH3862651.1"/>
    <property type="molecule type" value="Genomic_DNA"/>
</dbReference>
<evidence type="ECO:0000256" key="1">
    <source>
        <dbReference type="SAM" id="MobiDB-lite"/>
    </source>
</evidence>
<evidence type="ECO:0000313" key="3">
    <source>
        <dbReference type="EMBL" id="KAH3862651.1"/>
    </source>
</evidence>
<comment type="caution">
    <text evidence="2">The sequence shown here is derived from an EMBL/GenBank/DDBJ whole genome shotgun (WGS) entry which is preliminary data.</text>
</comment>
<reference evidence="2" key="2">
    <citation type="submission" date="2020-11" db="EMBL/GenBank/DDBJ databases">
        <authorList>
            <person name="McCartney M.A."/>
            <person name="Auch B."/>
            <person name="Kono T."/>
            <person name="Mallez S."/>
            <person name="Becker A."/>
            <person name="Gohl D.M."/>
            <person name="Silverstein K.A.T."/>
            <person name="Koren S."/>
            <person name="Bechman K.B."/>
            <person name="Herman A."/>
            <person name="Abrahante J.E."/>
            <person name="Garbe J."/>
        </authorList>
    </citation>
    <scope>NUCLEOTIDE SEQUENCE</scope>
    <source>
        <strain evidence="2">Duluth1</strain>
        <tissue evidence="2">Whole animal</tissue>
    </source>
</reference>
<evidence type="ECO:0000313" key="4">
    <source>
        <dbReference type="Proteomes" id="UP000828390"/>
    </source>
</evidence>
<name>A0A9D4LRM1_DREPO</name>
<dbReference type="Proteomes" id="UP000828390">
    <property type="component" value="Unassembled WGS sequence"/>
</dbReference>
<dbReference type="AlphaFoldDB" id="A0A9D4LRM1"/>
<accession>A0A9D4LRM1</accession>
<reference evidence="2" key="1">
    <citation type="journal article" date="2019" name="bioRxiv">
        <title>The Genome of the Zebra Mussel, Dreissena polymorpha: A Resource for Invasive Species Research.</title>
        <authorList>
            <person name="McCartney M.A."/>
            <person name="Auch B."/>
            <person name="Kono T."/>
            <person name="Mallez S."/>
            <person name="Zhang Y."/>
            <person name="Obille A."/>
            <person name="Becker A."/>
            <person name="Abrahante J.E."/>
            <person name="Garbe J."/>
            <person name="Badalamenti J.P."/>
            <person name="Herman A."/>
            <person name="Mangelson H."/>
            <person name="Liachko I."/>
            <person name="Sullivan S."/>
            <person name="Sone E.D."/>
            <person name="Koren S."/>
            <person name="Silverstein K.A.T."/>
            <person name="Beckman K.B."/>
            <person name="Gohl D.M."/>
        </authorList>
    </citation>
    <scope>NUCLEOTIDE SEQUENCE</scope>
    <source>
        <strain evidence="2">Duluth1</strain>
        <tissue evidence="2">Whole animal</tissue>
    </source>
</reference>
<feature type="region of interest" description="Disordered" evidence="1">
    <location>
        <begin position="1"/>
        <end position="20"/>
    </location>
</feature>
<organism evidence="2 4">
    <name type="scientific">Dreissena polymorpha</name>
    <name type="common">Zebra mussel</name>
    <name type="synonym">Mytilus polymorpha</name>
    <dbReference type="NCBI Taxonomy" id="45954"/>
    <lineage>
        <taxon>Eukaryota</taxon>
        <taxon>Metazoa</taxon>
        <taxon>Spiralia</taxon>
        <taxon>Lophotrochozoa</taxon>
        <taxon>Mollusca</taxon>
        <taxon>Bivalvia</taxon>
        <taxon>Autobranchia</taxon>
        <taxon>Heteroconchia</taxon>
        <taxon>Euheterodonta</taxon>
        <taxon>Imparidentia</taxon>
        <taxon>Neoheterodontei</taxon>
        <taxon>Myida</taxon>
        <taxon>Dreissenoidea</taxon>
        <taxon>Dreissenidae</taxon>
        <taxon>Dreissena</taxon>
    </lineage>
</organism>
<dbReference type="EMBL" id="JAIWYP010000002">
    <property type="protein sequence ID" value="KAH3862624.1"/>
    <property type="molecule type" value="Genomic_DNA"/>
</dbReference>
<evidence type="ECO:0000313" key="2">
    <source>
        <dbReference type="EMBL" id="KAH3862624.1"/>
    </source>
</evidence>
<proteinExistence type="predicted"/>
<sequence>MQQSNPSPVQHATDILDIGDDMDDPVFDELLENIGSSLAENTAVVLPDTFVSEEKINERK</sequence>
<protein>
    <submittedName>
        <fullName evidence="2">Uncharacterized protein</fullName>
    </submittedName>
</protein>
<gene>
    <name evidence="2" type="ORF">DPMN_025594</name>
    <name evidence="3" type="ORF">DPMN_025621</name>
</gene>
<keyword evidence="4" id="KW-1185">Reference proteome</keyword>